<dbReference type="WBParaSite" id="Minc3s00236g08254">
    <property type="protein sequence ID" value="Minc3s00236g08254"/>
    <property type="gene ID" value="Minc3s00236g08254"/>
</dbReference>
<dbReference type="AlphaFoldDB" id="A0A914L398"/>
<accession>A0A914L398</accession>
<dbReference type="Proteomes" id="UP000887563">
    <property type="component" value="Unplaced"/>
</dbReference>
<keyword evidence="1" id="KW-1185">Reference proteome</keyword>
<name>A0A914L398_MELIC</name>
<evidence type="ECO:0000313" key="1">
    <source>
        <dbReference type="Proteomes" id="UP000887563"/>
    </source>
</evidence>
<reference evidence="2" key="1">
    <citation type="submission" date="2022-11" db="UniProtKB">
        <authorList>
            <consortium name="WormBaseParasite"/>
        </authorList>
    </citation>
    <scope>IDENTIFICATION</scope>
</reference>
<proteinExistence type="predicted"/>
<evidence type="ECO:0000313" key="2">
    <source>
        <dbReference type="WBParaSite" id="Minc3s00236g08254"/>
    </source>
</evidence>
<protein>
    <submittedName>
        <fullName evidence="2">Uncharacterized protein</fullName>
    </submittedName>
</protein>
<sequence>MYFGKIQKKIKFFLDFPRIIVNTIFTYLSNSNLWNCQNEFITNLFITIMDESSEEKLDVFLHRLIIHIKNIQDSSSTFELVGIAKFMANFVTLFERHQESDLQKSVVSFSPDASKINAKIKKQNFMDILELIQMSIEMSKTRNDIKLIGEYQDKLIETTNKLSCAMPNKLKINSVITSGASMPIMIAEKPFFLP</sequence>
<organism evidence="1 2">
    <name type="scientific">Meloidogyne incognita</name>
    <name type="common">Southern root-knot nematode worm</name>
    <name type="synonym">Oxyuris incognita</name>
    <dbReference type="NCBI Taxonomy" id="6306"/>
    <lineage>
        <taxon>Eukaryota</taxon>
        <taxon>Metazoa</taxon>
        <taxon>Ecdysozoa</taxon>
        <taxon>Nematoda</taxon>
        <taxon>Chromadorea</taxon>
        <taxon>Rhabditida</taxon>
        <taxon>Tylenchina</taxon>
        <taxon>Tylenchomorpha</taxon>
        <taxon>Tylenchoidea</taxon>
        <taxon>Meloidogynidae</taxon>
        <taxon>Meloidogyninae</taxon>
        <taxon>Meloidogyne</taxon>
        <taxon>Meloidogyne incognita group</taxon>
    </lineage>
</organism>